<gene>
    <name evidence="2" type="ORF">J1N35_013952</name>
</gene>
<feature type="region of interest" description="Disordered" evidence="1">
    <location>
        <begin position="83"/>
        <end position="102"/>
    </location>
</feature>
<evidence type="ECO:0000256" key="1">
    <source>
        <dbReference type="SAM" id="MobiDB-lite"/>
    </source>
</evidence>
<reference evidence="2 3" key="1">
    <citation type="journal article" date="2021" name="Plant Biotechnol. J.">
        <title>Multi-omics assisted identification of the key and species-specific regulatory components of drought-tolerant mechanisms in Gossypium stocksii.</title>
        <authorList>
            <person name="Yu D."/>
            <person name="Ke L."/>
            <person name="Zhang D."/>
            <person name="Wu Y."/>
            <person name="Sun Y."/>
            <person name="Mei J."/>
            <person name="Sun J."/>
            <person name="Sun Y."/>
        </authorList>
    </citation>
    <scope>NUCLEOTIDE SEQUENCE [LARGE SCALE GENOMIC DNA]</scope>
    <source>
        <strain evidence="3">cv. E1</strain>
        <tissue evidence="2">Leaf</tissue>
    </source>
</reference>
<feature type="compositionally biased region" description="Basic and acidic residues" evidence="1">
    <location>
        <begin position="93"/>
        <end position="102"/>
    </location>
</feature>
<organism evidence="2 3">
    <name type="scientific">Gossypium stocksii</name>
    <dbReference type="NCBI Taxonomy" id="47602"/>
    <lineage>
        <taxon>Eukaryota</taxon>
        <taxon>Viridiplantae</taxon>
        <taxon>Streptophyta</taxon>
        <taxon>Embryophyta</taxon>
        <taxon>Tracheophyta</taxon>
        <taxon>Spermatophyta</taxon>
        <taxon>Magnoliopsida</taxon>
        <taxon>eudicotyledons</taxon>
        <taxon>Gunneridae</taxon>
        <taxon>Pentapetalae</taxon>
        <taxon>rosids</taxon>
        <taxon>malvids</taxon>
        <taxon>Malvales</taxon>
        <taxon>Malvaceae</taxon>
        <taxon>Malvoideae</taxon>
        <taxon>Gossypium</taxon>
    </lineage>
</organism>
<dbReference type="Proteomes" id="UP000828251">
    <property type="component" value="Unassembled WGS sequence"/>
</dbReference>
<sequence length="102" mass="11879">MAILFQKVVKLIEFYLGELIFDEIAKYIENLITRLLSPYPYLIFQVLYSQNSRIVHATEQYGKPILQLKFSHKWLEGKHVLNKPKKALGSNPEKAKKEEATS</sequence>
<protein>
    <submittedName>
        <fullName evidence="2">Uncharacterized protein</fullName>
    </submittedName>
</protein>
<dbReference type="OrthoDB" id="1425037at2759"/>
<proteinExistence type="predicted"/>
<accession>A0A9D3VUT5</accession>
<evidence type="ECO:0000313" key="3">
    <source>
        <dbReference type="Proteomes" id="UP000828251"/>
    </source>
</evidence>
<dbReference type="EMBL" id="JAIQCV010000005">
    <property type="protein sequence ID" value="KAH1097031.1"/>
    <property type="molecule type" value="Genomic_DNA"/>
</dbReference>
<dbReference type="AlphaFoldDB" id="A0A9D3VUT5"/>
<evidence type="ECO:0000313" key="2">
    <source>
        <dbReference type="EMBL" id="KAH1097031.1"/>
    </source>
</evidence>
<name>A0A9D3VUT5_9ROSI</name>
<comment type="caution">
    <text evidence="2">The sequence shown here is derived from an EMBL/GenBank/DDBJ whole genome shotgun (WGS) entry which is preliminary data.</text>
</comment>
<keyword evidence="3" id="KW-1185">Reference proteome</keyword>